<name>A0A0A5G3G8_9BACI</name>
<evidence type="ECO:0000313" key="2">
    <source>
        <dbReference type="Proteomes" id="UP000030403"/>
    </source>
</evidence>
<dbReference type="RefSeq" id="WP_027446118.1">
    <property type="nucleotide sequence ID" value="NZ_AULJ01000020.1"/>
</dbReference>
<proteinExistence type="predicted"/>
<organism evidence="1 2">
    <name type="scientific">Pontibacillus marinus BH030004 = DSM 16465</name>
    <dbReference type="NCBI Taxonomy" id="1385511"/>
    <lineage>
        <taxon>Bacteria</taxon>
        <taxon>Bacillati</taxon>
        <taxon>Bacillota</taxon>
        <taxon>Bacilli</taxon>
        <taxon>Bacillales</taxon>
        <taxon>Bacillaceae</taxon>
        <taxon>Pontibacillus</taxon>
    </lineage>
</organism>
<keyword evidence="2" id="KW-1185">Reference proteome</keyword>
<evidence type="ECO:0000313" key="1">
    <source>
        <dbReference type="EMBL" id="KGX87661.1"/>
    </source>
</evidence>
<dbReference type="Proteomes" id="UP000030403">
    <property type="component" value="Unassembled WGS sequence"/>
</dbReference>
<evidence type="ECO:0008006" key="3">
    <source>
        <dbReference type="Google" id="ProtNLM"/>
    </source>
</evidence>
<gene>
    <name evidence="1" type="ORF">N783_09595</name>
</gene>
<accession>A0A0A5G3G8</accession>
<dbReference type="STRING" id="1385511.GCA_000425225_02115"/>
<dbReference type="AlphaFoldDB" id="A0A0A5G3G8"/>
<dbReference type="eggNOG" id="ENOG5033KHR">
    <property type="taxonomic scope" value="Bacteria"/>
</dbReference>
<comment type="caution">
    <text evidence="1">The sequence shown here is derived from an EMBL/GenBank/DDBJ whole genome shotgun (WGS) entry which is preliminary data.</text>
</comment>
<sequence>MNMKKAGITILVLAIMVFLFEHQKPVLSTSEAVIQTVKCLNDPPGDLGIQPMNIKVESLTSEHISKTHLVEKSGLWNNITNRREWEITLHFNGKHTTVIVDAYTGECVSVYGPLS</sequence>
<protein>
    <recommendedName>
        <fullName evidence="3">PepSY domain-containing protein</fullName>
    </recommendedName>
</protein>
<reference evidence="1 2" key="1">
    <citation type="submission" date="2013-08" db="EMBL/GenBank/DDBJ databases">
        <authorList>
            <person name="Huang J."/>
            <person name="Wang G."/>
        </authorList>
    </citation>
    <scope>NUCLEOTIDE SEQUENCE [LARGE SCALE GENOMIC DNA]</scope>
    <source>
        <strain evidence="1 2">BH030004</strain>
    </source>
</reference>
<dbReference type="OrthoDB" id="2924489at2"/>
<dbReference type="EMBL" id="AVPF01000023">
    <property type="protein sequence ID" value="KGX87661.1"/>
    <property type="molecule type" value="Genomic_DNA"/>
</dbReference>